<name>A0A3N1H6J8_9PSEU</name>
<feature type="domain" description="AB hydrolase-1" evidence="4">
    <location>
        <begin position="100"/>
        <end position="444"/>
    </location>
</feature>
<dbReference type="InterPro" id="IPR000073">
    <property type="entry name" value="AB_hydrolase_1"/>
</dbReference>
<evidence type="ECO:0000256" key="2">
    <source>
        <dbReference type="ARBA" id="ARBA00022729"/>
    </source>
</evidence>
<dbReference type="Proteomes" id="UP000268727">
    <property type="component" value="Unassembled WGS sequence"/>
</dbReference>
<dbReference type="SUPFAM" id="SSF53474">
    <property type="entry name" value="alpha/beta-Hydrolases"/>
    <property type="match status" value="1"/>
</dbReference>
<accession>A0A3N1H6J8</accession>
<keyword evidence="2" id="KW-0732">Signal</keyword>
<dbReference type="RefSeq" id="WP_123743854.1">
    <property type="nucleotide sequence ID" value="NZ_RJKM01000001.1"/>
</dbReference>
<comment type="similarity">
    <text evidence="1">Belongs to the peptidase S33 family.</text>
</comment>
<evidence type="ECO:0000313" key="6">
    <source>
        <dbReference type="Proteomes" id="UP000268727"/>
    </source>
</evidence>
<dbReference type="InterPro" id="IPR029058">
    <property type="entry name" value="AB_hydrolase_fold"/>
</dbReference>
<dbReference type="Pfam" id="PF00561">
    <property type="entry name" value="Abhydrolase_1"/>
    <property type="match status" value="1"/>
</dbReference>
<dbReference type="GO" id="GO:0016787">
    <property type="term" value="F:hydrolase activity"/>
    <property type="evidence" value="ECO:0007669"/>
    <property type="project" value="UniProtKB-KW"/>
</dbReference>
<evidence type="ECO:0000313" key="5">
    <source>
        <dbReference type="EMBL" id="ROP38160.1"/>
    </source>
</evidence>
<sequence>MKKAIRGVVGAVCLLTALNVAPGVSQAEGRPLEWADCGDGLQCGEVAVPADWGRPRGERVRLAVARLPARDQAAKKGVLLVNLGGPAQQISVLRVAKSAFSDLTRWFDVVVSDPRGFEASAGITCPYPAPLPENLEWASPGQAEYERYRTANHRFGVDCGRVAAGPLAGHLDSRQVAYDMDAIRAALGQDRLDYYGNSYGTVFAQAYARRFPGRVGRMYLDSVLDHTTRSWVDWLLPRARTMERNLERFAQWCGEQVDCALHGRDVVEVWDEVLERAAREPIPAGSTTVNASRIASRTNPGFEQEWPELARAIAEAHAGDATRFAEQPVGGRDPDLSRIMFCADFPYPSDYRVVKSFEARLRQVTPHIGWVAAWPMAYHCAGLPGKGTYPPERLRELGPGAGPVLVAGGEYDGTTPPQDARRVAAQWGNARYLPVKGGHALYLSGHPCVREHVHRYLLTGELPGEGAVCGAA</sequence>
<dbReference type="PANTHER" id="PTHR43248:SF29">
    <property type="entry name" value="TRIPEPTIDYL AMINOPEPTIDASE"/>
    <property type="match status" value="1"/>
</dbReference>
<protein>
    <submittedName>
        <fullName evidence="5">Pimeloyl-ACP methyl ester carboxylesterase</fullName>
    </submittedName>
</protein>
<dbReference type="PANTHER" id="PTHR43248">
    <property type="entry name" value="2-SUCCINYL-6-HYDROXY-2,4-CYCLOHEXADIENE-1-CARBOXYLATE SYNTHASE"/>
    <property type="match status" value="1"/>
</dbReference>
<dbReference type="OrthoDB" id="4006962at2"/>
<evidence type="ECO:0000259" key="4">
    <source>
        <dbReference type="Pfam" id="PF00561"/>
    </source>
</evidence>
<reference evidence="5 6" key="1">
    <citation type="submission" date="2018-11" db="EMBL/GenBank/DDBJ databases">
        <title>Sequencing the genomes of 1000 actinobacteria strains.</title>
        <authorList>
            <person name="Klenk H.-P."/>
        </authorList>
    </citation>
    <scope>NUCLEOTIDE SEQUENCE [LARGE SCALE GENOMIC DNA]</scope>
    <source>
        <strain evidence="5 6">DSM 44231</strain>
    </source>
</reference>
<evidence type="ECO:0000256" key="1">
    <source>
        <dbReference type="ARBA" id="ARBA00010088"/>
    </source>
</evidence>
<organism evidence="5 6">
    <name type="scientific">Saccharothrix texasensis</name>
    <dbReference type="NCBI Taxonomy" id="103734"/>
    <lineage>
        <taxon>Bacteria</taxon>
        <taxon>Bacillati</taxon>
        <taxon>Actinomycetota</taxon>
        <taxon>Actinomycetes</taxon>
        <taxon>Pseudonocardiales</taxon>
        <taxon>Pseudonocardiaceae</taxon>
        <taxon>Saccharothrix</taxon>
    </lineage>
</organism>
<comment type="caution">
    <text evidence="5">The sequence shown here is derived from an EMBL/GenBank/DDBJ whole genome shotgun (WGS) entry which is preliminary data.</text>
</comment>
<gene>
    <name evidence="5" type="ORF">EDD40_3501</name>
</gene>
<dbReference type="EMBL" id="RJKM01000001">
    <property type="protein sequence ID" value="ROP38160.1"/>
    <property type="molecule type" value="Genomic_DNA"/>
</dbReference>
<dbReference type="InterPro" id="IPR051601">
    <property type="entry name" value="Serine_prot/Carboxylest_S33"/>
</dbReference>
<keyword evidence="6" id="KW-1185">Reference proteome</keyword>
<dbReference type="Gene3D" id="3.40.50.1820">
    <property type="entry name" value="alpha/beta hydrolase"/>
    <property type="match status" value="1"/>
</dbReference>
<keyword evidence="3" id="KW-0378">Hydrolase</keyword>
<evidence type="ECO:0000256" key="3">
    <source>
        <dbReference type="ARBA" id="ARBA00022801"/>
    </source>
</evidence>
<proteinExistence type="inferred from homology"/>
<dbReference type="AlphaFoldDB" id="A0A3N1H6J8"/>